<evidence type="ECO:0000256" key="4">
    <source>
        <dbReference type="ARBA" id="ARBA00023136"/>
    </source>
</evidence>
<keyword evidence="3 6" id="KW-1133">Transmembrane helix</keyword>
<dbReference type="EMBL" id="SSWH01000009">
    <property type="protein sequence ID" value="THJ65779.1"/>
    <property type="molecule type" value="Genomic_DNA"/>
</dbReference>
<evidence type="ECO:0000259" key="7">
    <source>
        <dbReference type="Pfam" id="PF02656"/>
    </source>
</evidence>
<evidence type="ECO:0000313" key="8">
    <source>
        <dbReference type="EMBL" id="THJ65779.1"/>
    </source>
</evidence>
<dbReference type="RefSeq" id="WP_136454838.1">
    <property type="nucleotide sequence ID" value="NZ_SSWH01000009.1"/>
</dbReference>
<dbReference type="Proteomes" id="UP000305233">
    <property type="component" value="Unassembled WGS sequence"/>
</dbReference>
<name>A0A4V6S857_9MICC</name>
<feature type="compositionally biased region" description="Low complexity" evidence="5">
    <location>
        <begin position="1"/>
        <end position="10"/>
    </location>
</feature>
<dbReference type="OrthoDB" id="3701077at2"/>
<evidence type="ECO:0000256" key="2">
    <source>
        <dbReference type="ARBA" id="ARBA00022692"/>
    </source>
</evidence>
<comment type="subcellular location">
    <subcellularLocation>
        <location evidence="1">Endomembrane system</location>
        <topology evidence="1">Multi-pass membrane protein</topology>
    </subcellularLocation>
</comment>
<keyword evidence="2 6" id="KW-0812">Transmembrane</keyword>
<organism evidence="8 9">
    <name type="scientific">Arthrobacter echini</name>
    <dbReference type="NCBI Taxonomy" id="1529066"/>
    <lineage>
        <taxon>Bacteria</taxon>
        <taxon>Bacillati</taxon>
        <taxon>Actinomycetota</taxon>
        <taxon>Actinomycetes</taxon>
        <taxon>Micrococcales</taxon>
        <taxon>Micrococcaceae</taxon>
        <taxon>Arthrobacter</taxon>
    </lineage>
</organism>
<evidence type="ECO:0000256" key="3">
    <source>
        <dbReference type="ARBA" id="ARBA00022989"/>
    </source>
</evidence>
<accession>A0A4V6S857</accession>
<evidence type="ECO:0000256" key="5">
    <source>
        <dbReference type="SAM" id="MobiDB-lite"/>
    </source>
</evidence>
<dbReference type="GO" id="GO:0012505">
    <property type="term" value="C:endomembrane system"/>
    <property type="evidence" value="ECO:0007669"/>
    <property type="project" value="UniProtKB-SubCell"/>
</dbReference>
<protein>
    <submittedName>
        <fullName evidence="8">DUF202 domain-containing protein</fullName>
    </submittedName>
</protein>
<dbReference type="AlphaFoldDB" id="A0A4V6S857"/>
<dbReference type="Pfam" id="PF02656">
    <property type="entry name" value="DUF202"/>
    <property type="match status" value="1"/>
</dbReference>
<proteinExistence type="predicted"/>
<reference evidence="8 9" key="1">
    <citation type="submission" date="2019-04" db="EMBL/GenBank/DDBJ databases">
        <authorList>
            <person name="Liu Q."/>
            <person name="Xin Y.-H."/>
        </authorList>
    </citation>
    <scope>NUCLEOTIDE SEQUENCE [LARGE SCALE GENOMIC DNA]</scope>
    <source>
        <strain evidence="8 9">AM23</strain>
    </source>
</reference>
<comment type="caution">
    <text evidence="8">The sequence shown here is derived from an EMBL/GenBank/DDBJ whole genome shotgun (WGS) entry which is preliminary data.</text>
</comment>
<dbReference type="InterPro" id="IPR003807">
    <property type="entry name" value="DUF202"/>
</dbReference>
<feature type="region of interest" description="Disordered" evidence="5">
    <location>
        <begin position="1"/>
        <end position="28"/>
    </location>
</feature>
<feature type="transmembrane region" description="Helical" evidence="6">
    <location>
        <begin position="57"/>
        <end position="76"/>
    </location>
</feature>
<gene>
    <name evidence="8" type="ORF">E8P82_10845</name>
</gene>
<evidence type="ECO:0000313" key="9">
    <source>
        <dbReference type="Proteomes" id="UP000305233"/>
    </source>
</evidence>
<evidence type="ECO:0000256" key="1">
    <source>
        <dbReference type="ARBA" id="ARBA00004127"/>
    </source>
</evidence>
<keyword evidence="4 6" id="KW-0472">Membrane</keyword>
<evidence type="ECO:0000256" key="6">
    <source>
        <dbReference type="SAM" id="Phobius"/>
    </source>
</evidence>
<feature type="domain" description="DUF202" evidence="7">
    <location>
        <begin position="22"/>
        <end position="86"/>
    </location>
</feature>
<sequence length="124" mass="12737">MNAHVGSRGASAGGPPPGGPADPGLQPERTSLAWNRTLLALVLSGALFLRWVPLHGWFPLVLSALTVGTAFVIAVGQARRYRRGVRGMSSGHIGADVVGVAWMAGAVALVSVLALVVVVALPLR</sequence>
<feature type="transmembrane region" description="Helical" evidence="6">
    <location>
        <begin position="97"/>
        <end position="121"/>
    </location>
</feature>
<keyword evidence="9" id="KW-1185">Reference proteome</keyword>